<keyword evidence="4" id="KW-1185">Reference proteome</keyword>
<dbReference type="AlphaFoldDB" id="A0AAQ3W9T9"/>
<sequence>MKKKLFVFLLSLLFVGAMFNRTVISYAAEMESRVGLTFTDDKFPNAGIADTQKNESIKKNLTTKNISSKFPVTGEEIVLFLLYLGLLLLLIWLIVIGKKYKGEKRK</sequence>
<evidence type="ECO:0000313" key="4">
    <source>
        <dbReference type="Proteomes" id="UP000194948"/>
    </source>
</evidence>
<evidence type="ECO:0008006" key="5">
    <source>
        <dbReference type="Google" id="ProtNLM"/>
    </source>
</evidence>
<feature type="transmembrane region" description="Helical" evidence="1">
    <location>
        <begin position="77"/>
        <end position="96"/>
    </location>
</feature>
<reference evidence="3" key="1">
    <citation type="submission" date="2017-05" db="EMBL/GenBank/DDBJ databases">
        <authorList>
            <consortium name="The Broad Institute Genomics Platform"/>
            <consortium name="The Broad Institute Genomic Center for Infectious Diseases"/>
            <person name="Earl A."/>
            <person name="Manson A."/>
            <person name="Schwartman J."/>
            <person name="Gilmore M."/>
            <person name="Abouelleil A."/>
            <person name="Cao P."/>
            <person name="Chapman S."/>
            <person name="Cusick C."/>
            <person name="Shea T."/>
            <person name="Young S."/>
            <person name="Neafsey D."/>
            <person name="Nusbaum C."/>
            <person name="Birren B."/>
        </authorList>
    </citation>
    <scope>NUCLEOTIDE SEQUENCE</scope>
    <source>
        <strain evidence="3">7F3_DIV0205</strain>
    </source>
</reference>
<gene>
    <name evidence="3" type="ORF">A5821_002370</name>
</gene>
<reference evidence="3" key="2">
    <citation type="submission" date="2024-03" db="EMBL/GenBank/DDBJ databases">
        <title>The Genome Sequence of Enterococcus sp. DIV0205d.</title>
        <authorList>
            <consortium name="The Broad Institute Genomics Platform"/>
            <consortium name="The Broad Institute Microbial Omics Core"/>
            <consortium name="The Broad Institute Genomic Center for Infectious Diseases"/>
            <person name="Earl A."/>
            <person name="Manson A."/>
            <person name="Gilmore M."/>
            <person name="Schwartman J."/>
            <person name="Shea T."/>
            <person name="Abouelleil A."/>
            <person name="Cao P."/>
            <person name="Chapman S."/>
            <person name="Cusick C."/>
            <person name="Young S."/>
            <person name="Neafsey D."/>
            <person name="Nusbaum C."/>
            <person name="Birren B."/>
        </authorList>
    </citation>
    <scope>NUCLEOTIDE SEQUENCE</scope>
    <source>
        <strain evidence="3">7F3_DIV0205</strain>
    </source>
</reference>
<name>A0AAQ3W9T9_9ENTE</name>
<proteinExistence type="predicted"/>
<dbReference type="EMBL" id="CP147244">
    <property type="protein sequence ID" value="WYK01233.1"/>
    <property type="molecule type" value="Genomic_DNA"/>
</dbReference>
<feature type="chain" id="PRO_5042868396" description="Gram-positive cocci surface proteins LPxTG domain-containing protein" evidence="2">
    <location>
        <begin position="28"/>
        <end position="106"/>
    </location>
</feature>
<evidence type="ECO:0000256" key="2">
    <source>
        <dbReference type="SAM" id="SignalP"/>
    </source>
</evidence>
<evidence type="ECO:0000256" key="1">
    <source>
        <dbReference type="SAM" id="Phobius"/>
    </source>
</evidence>
<evidence type="ECO:0000313" key="3">
    <source>
        <dbReference type="EMBL" id="WYK01233.1"/>
    </source>
</evidence>
<dbReference type="RefSeq" id="WP_086314755.1">
    <property type="nucleotide sequence ID" value="NZ_CP147244.1"/>
</dbReference>
<accession>A0AAQ3W9T9</accession>
<keyword evidence="2" id="KW-0732">Signal</keyword>
<keyword evidence="1" id="KW-0812">Transmembrane</keyword>
<keyword evidence="1" id="KW-0472">Membrane</keyword>
<dbReference type="NCBIfam" id="TIGR01167">
    <property type="entry name" value="LPXTG_anchor"/>
    <property type="match status" value="1"/>
</dbReference>
<protein>
    <recommendedName>
        <fullName evidence="5">Gram-positive cocci surface proteins LPxTG domain-containing protein</fullName>
    </recommendedName>
</protein>
<feature type="signal peptide" evidence="2">
    <location>
        <begin position="1"/>
        <end position="27"/>
    </location>
</feature>
<dbReference type="Proteomes" id="UP000194948">
    <property type="component" value="Chromosome"/>
</dbReference>
<keyword evidence="1" id="KW-1133">Transmembrane helix</keyword>
<organism evidence="3 4">
    <name type="scientific">Candidatus Enterococcus palustris</name>
    <dbReference type="NCBI Taxonomy" id="1834189"/>
    <lineage>
        <taxon>Bacteria</taxon>
        <taxon>Bacillati</taxon>
        <taxon>Bacillota</taxon>
        <taxon>Bacilli</taxon>
        <taxon>Lactobacillales</taxon>
        <taxon>Enterococcaceae</taxon>
        <taxon>Enterococcus</taxon>
    </lineage>
</organism>